<evidence type="ECO:0000256" key="1">
    <source>
        <dbReference type="ARBA" id="ARBA00008889"/>
    </source>
</evidence>
<dbReference type="InterPro" id="IPR047865">
    <property type="entry name" value="Ribosomal_uL10_bac_type"/>
</dbReference>
<dbReference type="OrthoDB" id="9808307at2"/>
<dbReference type="Gene3D" id="6.10.250.290">
    <property type="match status" value="1"/>
</dbReference>
<name>A0A4R8M355_9BACT</name>
<dbReference type="NCBIfam" id="NF000955">
    <property type="entry name" value="PRK00099.1-1"/>
    <property type="match status" value="1"/>
</dbReference>
<comment type="caution">
    <text evidence="6">The sequence shown here is derived from an EMBL/GenBank/DDBJ whole genome shotgun (WGS) entry which is preliminary data.</text>
</comment>
<dbReference type="PROSITE" id="PS01109">
    <property type="entry name" value="RIBOSOMAL_L10"/>
    <property type="match status" value="1"/>
</dbReference>
<dbReference type="InterPro" id="IPR043141">
    <property type="entry name" value="Ribosomal_uL10-like_sf"/>
</dbReference>
<evidence type="ECO:0000313" key="6">
    <source>
        <dbReference type="EMBL" id="TDY56707.1"/>
    </source>
</evidence>
<dbReference type="CDD" id="cd05797">
    <property type="entry name" value="Ribosomal_L10"/>
    <property type="match status" value="1"/>
</dbReference>
<reference evidence="6 7" key="1">
    <citation type="submission" date="2019-03" db="EMBL/GenBank/DDBJ databases">
        <title>Genomic Encyclopedia of Type Strains, Phase IV (KMG-IV): sequencing the most valuable type-strain genomes for metagenomic binning, comparative biology and taxonomic classification.</title>
        <authorList>
            <person name="Goeker M."/>
        </authorList>
    </citation>
    <scope>NUCLEOTIDE SEQUENCE [LARGE SCALE GENOMIC DNA]</scope>
    <source>
        <strain evidence="6 7">DSM 25964</strain>
    </source>
</reference>
<dbReference type="PANTHER" id="PTHR11560">
    <property type="entry name" value="39S RIBOSOMAL PROTEIN L10, MITOCHONDRIAL"/>
    <property type="match status" value="1"/>
</dbReference>
<organism evidence="6 7">
    <name type="scientific">Aminivibrio pyruvatiphilus</name>
    <dbReference type="NCBI Taxonomy" id="1005740"/>
    <lineage>
        <taxon>Bacteria</taxon>
        <taxon>Thermotogati</taxon>
        <taxon>Synergistota</taxon>
        <taxon>Synergistia</taxon>
        <taxon>Synergistales</taxon>
        <taxon>Aminobacteriaceae</taxon>
        <taxon>Aminivibrio</taxon>
    </lineage>
</organism>
<comment type="function">
    <text evidence="5">Forms part of the ribosomal stalk, playing a central role in the interaction of the ribosome with GTP-bound translation factors.</text>
</comment>
<dbReference type="HAMAP" id="MF_00362">
    <property type="entry name" value="Ribosomal_uL10"/>
    <property type="match status" value="1"/>
</dbReference>
<keyword evidence="5" id="KW-0694">RNA-binding</keyword>
<dbReference type="Proteomes" id="UP000295066">
    <property type="component" value="Unassembled WGS sequence"/>
</dbReference>
<dbReference type="Gene3D" id="3.30.70.1730">
    <property type="match status" value="1"/>
</dbReference>
<keyword evidence="2 5" id="KW-0689">Ribosomal protein</keyword>
<dbReference type="EMBL" id="SORI01000017">
    <property type="protein sequence ID" value="TDY56707.1"/>
    <property type="molecule type" value="Genomic_DNA"/>
</dbReference>
<dbReference type="InterPro" id="IPR022973">
    <property type="entry name" value="Ribosomal_uL10_bac"/>
</dbReference>
<dbReference type="GO" id="GO:0003735">
    <property type="term" value="F:structural constituent of ribosome"/>
    <property type="evidence" value="ECO:0007669"/>
    <property type="project" value="InterPro"/>
</dbReference>
<evidence type="ECO:0000313" key="7">
    <source>
        <dbReference type="Proteomes" id="UP000295066"/>
    </source>
</evidence>
<proteinExistence type="inferred from homology"/>
<dbReference type="AlphaFoldDB" id="A0A4R8M355"/>
<dbReference type="InterPro" id="IPR002363">
    <property type="entry name" value="Ribosomal_uL10_CS_bac"/>
</dbReference>
<dbReference type="GO" id="GO:0006412">
    <property type="term" value="P:translation"/>
    <property type="evidence" value="ECO:0007669"/>
    <property type="project" value="UniProtKB-UniRule"/>
</dbReference>
<dbReference type="Pfam" id="PF00466">
    <property type="entry name" value="Ribosomal_L10"/>
    <property type="match status" value="1"/>
</dbReference>
<accession>A0A4R8M355</accession>
<evidence type="ECO:0000256" key="3">
    <source>
        <dbReference type="ARBA" id="ARBA00023274"/>
    </source>
</evidence>
<comment type="subunit">
    <text evidence="5">Part of the ribosomal stalk of the 50S ribosomal subunit. The N-terminus interacts with L11 and the large rRNA to form the base of the stalk. The C-terminus forms an elongated spine to which L12 dimers bind in a sequential fashion forming a multimeric L10(L12)X complex.</text>
</comment>
<dbReference type="RefSeq" id="WP_133958375.1">
    <property type="nucleotide sequence ID" value="NZ_SORI01000017.1"/>
</dbReference>
<comment type="similarity">
    <text evidence="1 5">Belongs to the universal ribosomal protein uL10 family.</text>
</comment>
<dbReference type="InterPro" id="IPR001790">
    <property type="entry name" value="Ribosomal_uL10"/>
</dbReference>
<sequence length="177" mass="19002">MPAQVKFEQVEELRERLSKTQAVFVAEYRGMTVAQITALRAQVRAAGGEMKVAKNTLMKIAMEQEGLTAFPDEMAYGPNVFALAYGDPVAVAKALRDFSREKTNKAFLLKGGALGHSILGVDQVSALADLPSKDVLIGQVVRTIAAPISGFLSVLNGPIRGLATCLNQIKEKKEQAA</sequence>
<dbReference type="GO" id="GO:0015934">
    <property type="term" value="C:large ribosomal subunit"/>
    <property type="evidence" value="ECO:0007669"/>
    <property type="project" value="InterPro"/>
</dbReference>
<dbReference type="SUPFAM" id="SSF160369">
    <property type="entry name" value="Ribosomal protein L10-like"/>
    <property type="match status" value="1"/>
</dbReference>
<dbReference type="GO" id="GO:0070180">
    <property type="term" value="F:large ribosomal subunit rRNA binding"/>
    <property type="evidence" value="ECO:0007669"/>
    <property type="project" value="UniProtKB-UniRule"/>
</dbReference>
<protein>
    <recommendedName>
        <fullName evidence="4 5">Large ribosomal subunit protein uL10</fullName>
    </recommendedName>
</protein>
<keyword evidence="7" id="KW-1185">Reference proteome</keyword>
<evidence type="ECO:0000256" key="2">
    <source>
        <dbReference type="ARBA" id="ARBA00022980"/>
    </source>
</evidence>
<gene>
    <name evidence="5" type="primary">rplJ</name>
    <name evidence="6" type="ORF">C8D99_1178</name>
</gene>
<evidence type="ECO:0000256" key="5">
    <source>
        <dbReference type="HAMAP-Rule" id="MF_00362"/>
    </source>
</evidence>
<keyword evidence="3 5" id="KW-0687">Ribonucleoprotein</keyword>
<keyword evidence="5" id="KW-0699">rRNA-binding</keyword>
<evidence type="ECO:0000256" key="4">
    <source>
        <dbReference type="ARBA" id="ARBA00035202"/>
    </source>
</evidence>